<dbReference type="Proteomes" id="UP000163176">
    <property type="component" value="Segment"/>
</dbReference>
<evidence type="ECO:0000313" key="1">
    <source>
        <dbReference type="EMBL" id="ABA02264.1"/>
    </source>
</evidence>
<reference evidence="1 2" key="3">
    <citation type="journal article" date="2005" name="FEBS Lett.">
        <title>Molecular evolution and multilocus sequence typing of 145 strains of SARS-CoV.</title>
        <authorList>
            <person name="Wang Z.G."/>
            <person name="Zheng Z.H."/>
            <person name="Shang L."/>
            <person name="Li L.J."/>
            <person name="Cong L.M."/>
            <person name="Feng M.G."/>
            <person name="Luo Y."/>
            <person name="Cheng S.Y."/>
            <person name="Zhang Y.J."/>
            <person name="Ru M.G."/>
            <person name="Wang Z.X."/>
            <person name="Bao Q.Y."/>
        </authorList>
    </citation>
    <scope>NUCLEOTIDE SEQUENCE [LARGE SCALE GENOMIC DNA]</scope>
    <source>
        <strain evidence="1">ZJ0301</strain>
    </source>
</reference>
<reference evidence="1 2" key="1">
    <citation type="journal article" date="2003" name="Chin. Med. J.">
        <title>Severe acute respiratory syndrome-associated coronavirus genotype and its characterization.</title>
        <authorList>
            <person name="Li L."/>
            <person name="Wang Z."/>
            <person name="Lu Y."/>
            <person name="Bao Q."/>
            <person name="Chen S."/>
            <person name="Wu N."/>
            <person name="Cheng S."/>
            <person name="Weng J."/>
            <person name="Zhang Y."/>
            <person name="Yan J."/>
            <person name="Mei L."/>
            <person name="Wang X."/>
            <person name="Zhu H."/>
            <person name="Yu Y."/>
            <person name="Zhang M."/>
            <person name="Li M."/>
            <person name="Yao J."/>
            <person name="Lu Q."/>
            <person name="Yao P."/>
            <person name="Bo X."/>
            <person name="Wo J."/>
            <person name="Wang S."/>
            <person name="Hu S."/>
        </authorList>
    </citation>
    <scope>NUCLEOTIDE SEQUENCE [LARGE SCALE GENOMIC DNA]</scope>
    <source>
        <strain evidence="1">ZJ0301</strain>
    </source>
</reference>
<dbReference type="EMBL" id="DQ182595">
    <property type="protein sequence ID" value="ABA02264.1"/>
    <property type="molecule type" value="Genomic_RNA"/>
</dbReference>
<evidence type="ECO:0000313" key="2">
    <source>
        <dbReference type="Proteomes" id="UP000163176"/>
    </source>
</evidence>
<accession>Q3S2C8</accession>
<protein>
    <submittedName>
        <fullName evidence="1">Putative structure protein 2e</fullName>
    </submittedName>
</protein>
<proteinExistence type="predicted"/>
<reference evidence="1 2" key="2">
    <citation type="journal article" date="2004" name="Chin. Med. J.">
        <title>Molecular biological analysis of genotyping and phylogeny of severe acute respiratory syndrome associated coronavirus.</title>
        <authorList>
            <person name="Wang Z.G."/>
            <person name="Li L.J."/>
            <person name="Luo Y."/>
            <person name="Zhang J.Y."/>
            <person name="Wang M.Y."/>
            <person name="Cheng S.Y."/>
            <person name="Zhang Y.J."/>
            <person name="Wang X.M."/>
            <person name="Lu Y.Y."/>
            <person name="Wu N.P."/>
            <person name="Mei L.L."/>
            <person name="Wang Z.X."/>
        </authorList>
    </citation>
    <scope>NUCLEOTIDE SEQUENCE [LARGE SCALE GENOMIC DNA]</scope>
    <source>
        <strain evidence="1">ZJ0301</strain>
    </source>
</reference>
<sequence length="48" mass="5747">MLHLKLLFYIKMLTALMFLQQFMQINSHQLGAYILLETMYSRLKQAVL</sequence>
<name>Q3S2C8_SARS</name>
<organism evidence="1 2">
    <name type="scientific">SARS coronavirus ZJ0301</name>
    <dbReference type="NCBI Taxonomy" id="344702"/>
    <lineage>
        <taxon>Viruses</taxon>
        <taxon>Riboviria</taxon>
        <taxon>Orthornavirae</taxon>
        <taxon>Pisuviricota</taxon>
        <taxon>Pisoniviricetes</taxon>
        <taxon>Nidovirales</taxon>
        <taxon>Cornidovirineae</taxon>
        <taxon>Coronaviridae</taxon>
        <taxon>Orthocoronavirinae</taxon>
        <taxon>Betacoronavirus</taxon>
        <taxon>Sarbecovirus</taxon>
        <taxon>Betacoronavirus pandemicum</taxon>
        <taxon>Severe acute respiratory syndrome coronavirus</taxon>
    </lineage>
</organism>